<evidence type="ECO:0000256" key="5">
    <source>
        <dbReference type="ARBA" id="ARBA00022741"/>
    </source>
</evidence>
<keyword evidence="12" id="KW-1185">Reference proteome</keyword>
<dbReference type="NCBIfam" id="TIGR00467">
    <property type="entry name" value="lysS_arch"/>
    <property type="match status" value="1"/>
</dbReference>
<dbReference type="GO" id="GO:0000049">
    <property type="term" value="F:tRNA binding"/>
    <property type="evidence" value="ECO:0007669"/>
    <property type="project" value="InterPro"/>
</dbReference>
<proteinExistence type="inferred from homology"/>
<evidence type="ECO:0000256" key="10">
    <source>
        <dbReference type="HAMAP-Rule" id="MF_00177"/>
    </source>
</evidence>
<feature type="short sequence motif" description="'KMSKS' region" evidence="10">
    <location>
        <begin position="303"/>
        <end position="307"/>
    </location>
</feature>
<keyword evidence="5 10" id="KW-0547">Nucleotide-binding</keyword>
<evidence type="ECO:0000256" key="3">
    <source>
        <dbReference type="ARBA" id="ARBA00022490"/>
    </source>
</evidence>
<dbReference type="EMBL" id="BMZQ01000002">
    <property type="protein sequence ID" value="GHD16665.1"/>
    <property type="molecule type" value="Genomic_DNA"/>
</dbReference>
<organism evidence="11 12">
    <name type="scientific">Tianweitania populi</name>
    <dbReference type="NCBI Taxonomy" id="1607949"/>
    <lineage>
        <taxon>Bacteria</taxon>
        <taxon>Pseudomonadati</taxon>
        <taxon>Pseudomonadota</taxon>
        <taxon>Alphaproteobacteria</taxon>
        <taxon>Hyphomicrobiales</taxon>
        <taxon>Phyllobacteriaceae</taxon>
        <taxon>Tianweitania</taxon>
    </lineage>
</organism>
<dbReference type="Gene3D" id="3.40.50.620">
    <property type="entry name" value="HUPs"/>
    <property type="match status" value="2"/>
</dbReference>
<protein>
    <recommendedName>
        <fullName evidence="10">Lysine--tRNA ligase</fullName>
        <ecNumber evidence="10">6.1.1.6</ecNumber>
    </recommendedName>
    <alternativeName>
        <fullName evidence="10">Lysyl-tRNA synthetase</fullName>
        <shortName evidence="10">LysRS</shortName>
    </alternativeName>
</protein>
<keyword evidence="3 10" id="KW-0963">Cytoplasm</keyword>
<dbReference type="PROSITE" id="PS00178">
    <property type="entry name" value="AA_TRNA_LIGASE_I"/>
    <property type="match status" value="1"/>
</dbReference>
<dbReference type="EC" id="6.1.1.6" evidence="10"/>
<name>A0A8J3GL63_9HYPH</name>
<reference evidence="11" key="1">
    <citation type="journal article" date="2014" name="Int. J. Syst. Evol. Microbiol.">
        <title>Complete genome sequence of Corynebacterium casei LMG S-19264T (=DSM 44701T), isolated from a smear-ripened cheese.</title>
        <authorList>
            <consortium name="US DOE Joint Genome Institute (JGI-PGF)"/>
            <person name="Walter F."/>
            <person name="Albersmeier A."/>
            <person name="Kalinowski J."/>
            <person name="Ruckert C."/>
        </authorList>
    </citation>
    <scope>NUCLEOTIDE SEQUENCE</scope>
    <source>
        <strain evidence="11">KCTC 42249</strain>
    </source>
</reference>
<feature type="binding site" evidence="10">
    <location>
        <position position="306"/>
    </location>
    <ligand>
        <name>ATP</name>
        <dbReference type="ChEBI" id="CHEBI:30616"/>
    </ligand>
</feature>
<dbReference type="SUPFAM" id="SSF52374">
    <property type="entry name" value="Nucleotidylyl transferase"/>
    <property type="match status" value="1"/>
</dbReference>
<dbReference type="InterPro" id="IPR008925">
    <property type="entry name" value="aa_tRNA-synth_I_cd-bd_sf"/>
</dbReference>
<evidence type="ECO:0000256" key="1">
    <source>
        <dbReference type="ARBA" id="ARBA00004496"/>
    </source>
</evidence>
<feature type="short sequence motif" description="'HIGH' region" evidence="10">
    <location>
        <begin position="54"/>
        <end position="62"/>
    </location>
</feature>
<dbReference type="PANTHER" id="PTHR37940:SF1">
    <property type="entry name" value="LYSINE--TRNA LIGASE"/>
    <property type="match status" value="1"/>
</dbReference>
<evidence type="ECO:0000256" key="9">
    <source>
        <dbReference type="ARBA" id="ARBA00048573"/>
    </source>
</evidence>
<evidence type="ECO:0000313" key="12">
    <source>
        <dbReference type="Proteomes" id="UP000630142"/>
    </source>
</evidence>
<dbReference type="GO" id="GO:0004824">
    <property type="term" value="F:lysine-tRNA ligase activity"/>
    <property type="evidence" value="ECO:0007669"/>
    <property type="project" value="UniProtKB-UniRule"/>
</dbReference>
<comment type="catalytic activity">
    <reaction evidence="9 10">
        <text>tRNA(Lys) + L-lysine + ATP = L-lysyl-tRNA(Lys) + AMP + diphosphate</text>
        <dbReference type="Rhea" id="RHEA:20792"/>
        <dbReference type="Rhea" id="RHEA-COMP:9696"/>
        <dbReference type="Rhea" id="RHEA-COMP:9697"/>
        <dbReference type="ChEBI" id="CHEBI:30616"/>
        <dbReference type="ChEBI" id="CHEBI:32551"/>
        <dbReference type="ChEBI" id="CHEBI:33019"/>
        <dbReference type="ChEBI" id="CHEBI:78442"/>
        <dbReference type="ChEBI" id="CHEBI:78529"/>
        <dbReference type="ChEBI" id="CHEBI:456215"/>
        <dbReference type="EC" id="6.1.1.6"/>
    </reaction>
</comment>
<dbReference type="RefSeq" id="WP_189504312.1">
    <property type="nucleotide sequence ID" value="NZ_BMZQ01000002.1"/>
</dbReference>
<evidence type="ECO:0000256" key="2">
    <source>
        <dbReference type="ARBA" id="ARBA00005594"/>
    </source>
</evidence>
<comment type="caution">
    <text evidence="11">The sequence shown here is derived from an EMBL/GenBank/DDBJ whole genome shotgun (WGS) entry which is preliminary data.</text>
</comment>
<keyword evidence="8 10" id="KW-0030">Aminoacyl-tRNA synthetase</keyword>
<dbReference type="HAMAP" id="MF_00177">
    <property type="entry name" value="Lys_tRNA_synth_class1"/>
    <property type="match status" value="1"/>
</dbReference>
<evidence type="ECO:0000256" key="4">
    <source>
        <dbReference type="ARBA" id="ARBA00022598"/>
    </source>
</evidence>
<comment type="subcellular location">
    <subcellularLocation>
        <location evidence="1 10">Cytoplasm</location>
    </subcellularLocation>
</comment>
<dbReference type="InterPro" id="IPR001412">
    <property type="entry name" value="aa-tRNA-synth_I_CS"/>
</dbReference>
<reference evidence="11" key="2">
    <citation type="submission" date="2020-09" db="EMBL/GenBank/DDBJ databases">
        <authorList>
            <person name="Sun Q."/>
            <person name="Kim S."/>
        </authorList>
    </citation>
    <scope>NUCLEOTIDE SEQUENCE</scope>
    <source>
        <strain evidence="11">KCTC 42249</strain>
    </source>
</reference>
<evidence type="ECO:0000256" key="6">
    <source>
        <dbReference type="ARBA" id="ARBA00022840"/>
    </source>
</evidence>
<sequence>MSSALPTSMQLSPEVLEAAGVSKAWPFEEAKKIIKRYEGRDLPQTILFETGYGPSGLPHIGTFGEVARTTMVRHAFHVLTENKVATKLLCFSDDMDGMRKIPDNVPDRAFLEPHLHKPLTSVPNPFGGDYESFGHHNNAMLRRFLDTFGFDYTFASATEYYKQGRFDAMLRLAAERYDQIMRVMLPTLGAERQATYSPFLPISPKSGRVLYVPMKNVDSKEGTITFDDEDGEEITLPITGGRVKLQWKPDFGMRWAALDVDFEMFGKDHQTNQVIYDRICSILGGRPPEHFVYELFLDENGEKISKSKGNGITIDEWLAYAPTESLSLYMFQKPRTAKRLYFDVIPKAVDEYYTYLSAYRRQDAKAQLDNPVWHIHSGSPPEVELPVPFALLLNLVSASNAQNKDVLWGFISRYAPGVTAETHPELDRLTGYAIRYFDDFVKPTKTFRAADEVEREALAALSDTLGQLPAGSDGEAIQNAALNVARRIERYQDHAKKSPEGGPGVSVAFFAMIYQVLIGQERGPRFGSFAALYGIEETRALIAKALAGELK</sequence>
<gene>
    <name evidence="10 11" type="primary">lysS</name>
    <name evidence="11" type="ORF">GCM10016234_25030</name>
</gene>
<evidence type="ECO:0000256" key="8">
    <source>
        <dbReference type="ARBA" id="ARBA00023146"/>
    </source>
</evidence>
<accession>A0A8J3GL63</accession>
<dbReference type="GO" id="GO:0006430">
    <property type="term" value="P:lysyl-tRNA aminoacylation"/>
    <property type="evidence" value="ECO:0007669"/>
    <property type="project" value="UniProtKB-UniRule"/>
</dbReference>
<dbReference type="AlphaFoldDB" id="A0A8J3GL63"/>
<evidence type="ECO:0000256" key="7">
    <source>
        <dbReference type="ARBA" id="ARBA00022917"/>
    </source>
</evidence>
<dbReference type="InterPro" id="IPR020751">
    <property type="entry name" value="aa-tRNA-synth_I_codon-bd_sub2"/>
</dbReference>
<dbReference type="GO" id="GO:0005737">
    <property type="term" value="C:cytoplasm"/>
    <property type="evidence" value="ECO:0007669"/>
    <property type="project" value="UniProtKB-SubCell"/>
</dbReference>
<comment type="similarity">
    <text evidence="2 10">Belongs to the class-I aminoacyl-tRNA synthetase family.</text>
</comment>
<dbReference type="SUPFAM" id="SSF48163">
    <property type="entry name" value="An anticodon-binding domain of class I aminoacyl-tRNA synthetases"/>
    <property type="match status" value="1"/>
</dbReference>
<dbReference type="InterPro" id="IPR002904">
    <property type="entry name" value="Lys-tRNA-ligase"/>
</dbReference>
<dbReference type="Proteomes" id="UP000630142">
    <property type="component" value="Unassembled WGS sequence"/>
</dbReference>
<keyword evidence="4 10" id="KW-0436">Ligase</keyword>
<keyword evidence="7 10" id="KW-0648">Protein biosynthesis</keyword>
<dbReference type="NCBIfam" id="NF001968">
    <property type="entry name" value="PRK00750.1-2"/>
    <property type="match status" value="1"/>
</dbReference>
<dbReference type="GO" id="GO:0005524">
    <property type="term" value="F:ATP binding"/>
    <property type="evidence" value="ECO:0007669"/>
    <property type="project" value="UniProtKB-UniRule"/>
</dbReference>
<dbReference type="Pfam" id="PF01921">
    <property type="entry name" value="tRNA-synt_1f"/>
    <property type="match status" value="1"/>
</dbReference>
<dbReference type="Gene3D" id="1.10.10.350">
    <property type="match status" value="1"/>
</dbReference>
<dbReference type="InterPro" id="IPR014729">
    <property type="entry name" value="Rossmann-like_a/b/a_fold"/>
</dbReference>
<keyword evidence="6 10" id="KW-0067">ATP-binding</keyword>
<evidence type="ECO:0000313" key="11">
    <source>
        <dbReference type="EMBL" id="GHD16665.1"/>
    </source>
</evidence>
<dbReference type="PANTHER" id="PTHR37940">
    <property type="entry name" value="LYSINE--TRNA LIGASE"/>
    <property type="match status" value="1"/>
</dbReference>